<dbReference type="Pfam" id="PF00307">
    <property type="entry name" value="CH"/>
    <property type="match status" value="1"/>
</dbReference>
<keyword evidence="12" id="KW-1185">Reference proteome</keyword>
<dbReference type="PROSITE" id="PS51122">
    <property type="entry name" value="CALPONIN_2"/>
    <property type="match status" value="3"/>
</dbReference>
<dbReference type="InterPro" id="IPR001715">
    <property type="entry name" value="CH_dom"/>
</dbReference>
<dbReference type="PANTHER" id="PTHR47385:SF12">
    <property type="entry name" value="CALPONIN-1"/>
    <property type="match status" value="1"/>
</dbReference>
<evidence type="ECO:0000256" key="6">
    <source>
        <dbReference type="ARBA" id="ARBA00023203"/>
    </source>
</evidence>
<evidence type="ECO:0000256" key="7">
    <source>
        <dbReference type="ARBA" id="ARBA00025109"/>
    </source>
</evidence>
<dbReference type="PROSITE" id="PS01052">
    <property type="entry name" value="CALPONIN_1"/>
    <property type="match status" value="1"/>
</dbReference>
<evidence type="ECO:0000256" key="4">
    <source>
        <dbReference type="ARBA" id="ARBA00022860"/>
    </source>
</evidence>
<dbReference type="Gene3D" id="3.30.870.10">
    <property type="entry name" value="Endonuclease Chain A"/>
    <property type="match status" value="1"/>
</dbReference>
<dbReference type="GO" id="GO:0016787">
    <property type="term" value="F:hydrolase activity"/>
    <property type="evidence" value="ECO:0007669"/>
    <property type="project" value="UniProtKB-KW"/>
</dbReference>
<dbReference type="GO" id="GO:0051015">
    <property type="term" value="F:actin filament binding"/>
    <property type="evidence" value="ECO:0007669"/>
    <property type="project" value="TreeGrafter"/>
</dbReference>
<comment type="similarity">
    <text evidence="1 8">Belongs to the calponin family.</text>
</comment>
<dbReference type="Pfam" id="PF00402">
    <property type="entry name" value="Calponin"/>
    <property type="match status" value="3"/>
</dbReference>
<dbReference type="PRINTS" id="PR00888">
    <property type="entry name" value="SM22CALPONIN"/>
</dbReference>
<dbReference type="InterPro" id="IPR036872">
    <property type="entry name" value="CH_dom_sf"/>
</dbReference>
<evidence type="ECO:0000259" key="10">
    <source>
        <dbReference type="PROSITE" id="PS50035"/>
    </source>
</evidence>
<dbReference type="InterPro" id="IPR050606">
    <property type="entry name" value="Calponin-like"/>
</dbReference>
<comment type="caution">
    <text evidence="11">The sequence shown here is derived from an EMBL/GenBank/DDBJ whole genome shotgun (WGS) entry which is preliminary data.</text>
</comment>
<keyword evidence="5" id="KW-0443">Lipid metabolism</keyword>
<dbReference type="PROSITE" id="PS50035">
    <property type="entry name" value="PLD"/>
    <property type="match status" value="1"/>
</dbReference>
<organism evidence="11 12">
    <name type="scientific">Anabarilius grahami</name>
    <name type="common">Kanglang fish</name>
    <name type="synonym">Barilius grahami</name>
    <dbReference type="NCBI Taxonomy" id="495550"/>
    <lineage>
        <taxon>Eukaryota</taxon>
        <taxon>Metazoa</taxon>
        <taxon>Chordata</taxon>
        <taxon>Craniata</taxon>
        <taxon>Vertebrata</taxon>
        <taxon>Euteleostomi</taxon>
        <taxon>Actinopterygii</taxon>
        <taxon>Neopterygii</taxon>
        <taxon>Teleostei</taxon>
        <taxon>Ostariophysi</taxon>
        <taxon>Cypriniformes</taxon>
        <taxon>Xenocyprididae</taxon>
        <taxon>Xenocypridinae</taxon>
        <taxon>Xenocypridinae incertae sedis</taxon>
        <taxon>Anabarilius</taxon>
    </lineage>
</organism>
<dbReference type="InterPro" id="IPR003096">
    <property type="entry name" value="SM22_calponin"/>
</dbReference>
<gene>
    <name evidence="11" type="ORF">DPX16_21739</name>
</gene>
<dbReference type="GO" id="GO:0007015">
    <property type="term" value="P:actin filament organization"/>
    <property type="evidence" value="ECO:0007669"/>
    <property type="project" value="TreeGrafter"/>
</dbReference>
<evidence type="ECO:0000256" key="1">
    <source>
        <dbReference type="ARBA" id="ARBA00009631"/>
    </source>
</evidence>
<comment type="function">
    <text evidence="7 8">Thin filament-associated protein that is implicated in the regulation and modulation of smooth muscle contraction. It is capable of binding to actin, calmodulin and tropomyosin. The interaction of calponin with actin inhibits the actomyosin Mg-ATPase activity.</text>
</comment>
<evidence type="ECO:0000259" key="9">
    <source>
        <dbReference type="PROSITE" id="PS50021"/>
    </source>
</evidence>
<dbReference type="SUPFAM" id="SSF47576">
    <property type="entry name" value="Calponin-homology domain, CH-domain"/>
    <property type="match status" value="1"/>
</dbReference>
<dbReference type="PRINTS" id="PR00889">
    <property type="entry name" value="CALPONIN"/>
</dbReference>
<dbReference type="PROSITE" id="PS50021">
    <property type="entry name" value="CH"/>
    <property type="match status" value="1"/>
</dbReference>
<dbReference type="Proteomes" id="UP000281406">
    <property type="component" value="Unassembled WGS sequence"/>
</dbReference>
<dbReference type="SUPFAM" id="SSF56024">
    <property type="entry name" value="Phospholipase D/nuclease"/>
    <property type="match status" value="1"/>
</dbReference>
<name>A0A3N0YJX7_ANAGA</name>
<dbReference type="Pfam" id="PF13091">
    <property type="entry name" value="PLDc_2"/>
    <property type="match status" value="1"/>
</dbReference>
<keyword evidence="3" id="KW-0677">Repeat</keyword>
<dbReference type="InterPro" id="IPR025202">
    <property type="entry name" value="PLD-like_dom"/>
</dbReference>
<feature type="domain" description="PLD phosphodiesterase" evidence="10">
    <location>
        <begin position="558"/>
        <end position="585"/>
    </location>
</feature>
<dbReference type="CDD" id="cd09171">
    <property type="entry name" value="PLDc_vPLD6_like"/>
    <property type="match status" value="1"/>
</dbReference>
<evidence type="ECO:0000313" key="12">
    <source>
        <dbReference type="Proteomes" id="UP000281406"/>
    </source>
</evidence>
<dbReference type="GO" id="GO:0015629">
    <property type="term" value="C:actin cytoskeleton"/>
    <property type="evidence" value="ECO:0007669"/>
    <property type="project" value="TreeGrafter"/>
</dbReference>
<keyword evidence="5" id="KW-0442">Lipid degradation</keyword>
<dbReference type="GO" id="GO:0031032">
    <property type="term" value="P:actomyosin structure organization"/>
    <property type="evidence" value="ECO:0007669"/>
    <property type="project" value="InterPro"/>
</dbReference>
<keyword evidence="4 8" id="KW-0112">Calmodulin-binding</keyword>
<dbReference type="InterPro" id="IPR001997">
    <property type="entry name" value="Calponin/LIMCH1"/>
</dbReference>
<evidence type="ECO:0000256" key="5">
    <source>
        <dbReference type="ARBA" id="ARBA00022963"/>
    </source>
</evidence>
<feature type="domain" description="Calponin-homology (CH)" evidence="9">
    <location>
        <begin position="157"/>
        <end position="260"/>
    </location>
</feature>
<proteinExistence type="inferred from homology"/>
<dbReference type="InterPro" id="IPR001736">
    <property type="entry name" value="PLipase_D/transphosphatidylase"/>
</dbReference>
<dbReference type="Gene3D" id="1.10.418.10">
    <property type="entry name" value="Calponin-like domain"/>
    <property type="match status" value="1"/>
</dbReference>
<keyword evidence="2" id="KW-0597">Phosphoprotein</keyword>
<evidence type="ECO:0000313" key="11">
    <source>
        <dbReference type="EMBL" id="ROL46555.1"/>
    </source>
</evidence>
<dbReference type="GO" id="GO:0005516">
    <property type="term" value="F:calmodulin binding"/>
    <property type="evidence" value="ECO:0007669"/>
    <property type="project" value="UniProtKB-KW"/>
</dbReference>
<sequence>MRTAALLGLPWYMRETPSKFMKICMPSEREEDVIKGVVIGMLVVVGNVMEPLPAFYNDVALVIEEKVNSYDPCSSTFMYMIGQMVKRPQPMSSRLVQYDTWTGAFKRWRGSEPNSCITGASTGLNSTAETMSTQFSKGPTFGLSADVRNKLAQKYDPQAEEDLRIWIHEVTGRTVPDDFMQGLKDGVILCELINKLQPGSVPKVNHSTLNWHKLENITHFVRAIGEYGLKPYDIFEANDLFEDMNHTQVQCTLITLAGVAKTKGFYTKSDIGVKYAAKKQRKFNPDKMKEGNNIITQQMGSNKFASQKGMTSYGTRRHLYDPNIGMEKPADRSTINLQMGTNKCASMAGMFALGTARQVTEKNVNLDPVDTTTVSLQMGTNKVASQSGLTPMGGSRLVYDRKYCAMANEQDVSFKELIKVLGLGAVAFALGVEWLDWLKRRLRVSRGPLKEVLFFPSPHVCVEHLFTPYGRFPCACPLPHGVETSFSRLLEHLLSACRSLDLCVFSFSHMELSRAILLLHKQGVVVRVVTDRDYMTITGSQIGTLRKAGICVRHEMSSAVHMHHKFALVDGKKLITGSLNWTLTAVQSNKENVMVTEEPELVLPYQQEFQKLWEANDPANHKPQTTNGGLNR</sequence>
<dbReference type="EMBL" id="RJVU01037554">
    <property type="protein sequence ID" value="ROL46555.1"/>
    <property type="molecule type" value="Genomic_DNA"/>
</dbReference>
<evidence type="ECO:0000256" key="2">
    <source>
        <dbReference type="ARBA" id="ARBA00022553"/>
    </source>
</evidence>
<accession>A0A3N0YJX7</accession>
<dbReference type="AlphaFoldDB" id="A0A3N0YJX7"/>
<keyword evidence="6 8" id="KW-0009">Actin-binding</keyword>
<dbReference type="SMART" id="SM00033">
    <property type="entry name" value="CH"/>
    <property type="match status" value="1"/>
</dbReference>
<dbReference type="OrthoDB" id="21595at2759"/>
<dbReference type="InterPro" id="IPR000557">
    <property type="entry name" value="Calponin_repeat"/>
</dbReference>
<dbReference type="PANTHER" id="PTHR47385">
    <property type="entry name" value="CALPONIN"/>
    <property type="match status" value="1"/>
</dbReference>
<evidence type="ECO:0000256" key="3">
    <source>
        <dbReference type="ARBA" id="ARBA00022737"/>
    </source>
</evidence>
<evidence type="ECO:0000256" key="8">
    <source>
        <dbReference type="RuleBase" id="RU361224"/>
    </source>
</evidence>
<dbReference type="GO" id="GO:0016042">
    <property type="term" value="P:lipid catabolic process"/>
    <property type="evidence" value="ECO:0007669"/>
    <property type="project" value="UniProtKB-KW"/>
</dbReference>
<keyword evidence="11" id="KW-0378">Hydrolase</keyword>
<protein>
    <recommendedName>
        <fullName evidence="8">Calponin</fullName>
    </recommendedName>
</protein>
<reference evidence="11 12" key="1">
    <citation type="submission" date="2018-10" db="EMBL/GenBank/DDBJ databases">
        <title>Genome assembly for a Yunnan-Guizhou Plateau 3E fish, Anabarilius grahami (Regan), and its evolutionary and genetic applications.</title>
        <authorList>
            <person name="Jiang W."/>
        </authorList>
    </citation>
    <scope>NUCLEOTIDE SEQUENCE [LARGE SCALE GENOMIC DNA]</scope>
    <source>
        <strain evidence="11">AG-KIZ</strain>
        <tissue evidence="11">Muscle</tissue>
    </source>
</reference>